<dbReference type="KEGG" id="psim:KR76_15115"/>
<protein>
    <submittedName>
        <fullName evidence="2">Uncharacterized protein</fullName>
    </submittedName>
</protein>
<feature type="compositionally biased region" description="Acidic residues" evidence="1">
    <location>
        <begin position="168"/>
        <end position="189"/>
    </location>
</feature>
<dbReference type="RefSeq" id="WP_038679418.1">
    <property type="nucleotide sequence ID" value="NZ_BJMC01000009.1"/>
</dbReference>
<organism evidence="2 3">
    <name type="scientific">Nocardioides simplex</name>
    <name type="common">Arthrobacter simplex</name>
    <dbReference type="NCBI Taxonomy" id="2045"/>
    <lineage>
        <taxon>Bacteria</taxon>
        <taxon>Bacillati</taxon>
        <taxon>Actinomycetota</taxon>
        <taxon>Actinomycetes</taxon>
        <taxon>Propionibacteriales</taxon>
        <taxon>Nocardioidaceae</taxon>
        <taxon>Pimelobacter</taxon>
    </lineage>
</organism>
<evidence type="ECO:0000256" key="1">
    <source>
        <dbReference type="SAM" id="MobiDB-lite"/>
    </source>
</evidence>
<dbReference type="Proteomes" id="UP000030300">
    <property type="component" value="Chromosome"/>
</dbReference>
<dbReference type="OrthoDB" id="3831338at2"/>
<sequence length="200" mass="21370">MTTTAKIASKGTSNTGITEDLAKRCHDQLGKKVLAVVELVAESRSEKRSGDEAVSLSILTIEPAPDSTTEEHLRNLARSFHYERQLAAGEAPTLEYGDGPTEPHLAAVVEAGARHEPHPYLSSTLSIDDSEHGPVCDRCGQIESAAVHADRSGLEDPFSVSTTSSAAEPDDPDDDEHEDDQDDQDEDALIDNPDFPGPAA</sequence>
<dbReference type="HOGENOM" id="CLU_1365027_0_0_11"/>
<dbReference type="GeneID" id="96610180"/>
<accession>A0A0A1DK80</accession>
<feature type="region of interest" description="Disordered" evidence="1">
    <location>
        <begin position="148"/>
        <end position="200"/>
    </location>
</feature>
<dbReference type="STRING" id="2045.KR76_15115"/>
<gene>
    <name evidence="2" type="ORF">KR76_15115</name>
</gene>
<dbReference type="AlphaFoldDB" id="A0A0A1DK80"/>
<evidence type="ECO:0000313" key="3">
    <source>
        <dbReference type="Proteomes" id="UP000030300"/>
    </source>
</evidence>
<proteinExistence type="predicted"/>
<reference evidence="2 3" key="1">
    <citation type="journal article" date="2015" name="Genome Announc.">
        <title>Complete Genome Sequence of Steroid-Transforming Nocardioides simplex VKM Ac-2033D.</title>
        <authorList>
            <person name="Shtratnikova V.Y."/>
            <person name="Schelkunov M.I."/>
            <person name="Pekov Y.A."/>
            <person name="Fokina V.V."/>
            <person name="Logacheva M.D."/>
            <person name="Sokolov S.L."/>
            <person name="Bragin E.Y."/>
            <person name="Ashapkin V.V."/>
            <person name="Donova M.V."/>
        </authorList>
    </citation>
    <scope>NUCLEOTIDE SEQUENCE [LARGE SCALE GENOMIC DNA]</scope>
    <source>
        <strain evidence="2 3">VKM Ac-2033D</strain>
    </source>
</reference>
<dbReference type="EMBL" id="CP009896">
    <property type="protein sequence ID" value="AIY17759.1"/>
    <property type="molecule type" value="Genomic_DNA"/>
</dbReference>
<name>A0A0A1DK80_NOCSI</name>
<keyword evidence="3" id="KW-1185">Reference proteome</keyword>
<evidence type="ECO:0000313" key="2">
    <source>
        <dbReference type="EMBL" id="AIY17759.1"/>
    </source>
</evidence>